<feature type="region of interest" description="Disordered" evidence="2">
    <location>
        <begin position="715"/>
        <end position="734"/>
    </location>
</feature>
<dbReference type="Proteomes" id="UP001153292">
    <property type="component" value="Chromosome 3"/>
</dbReference>
<organism evidence="3 4">
    <name type="scientific">Chilo suppressalis</name>
    <name type="common">Asiatic rice borer moth</name>
    <dbReference type="NCBI Taxonomy" id="168631"/>
    <lineage>
        <taxon>Eukaryota</taxon>
        <taxon>Metazoa</taxon>
        <taxon>Ecdysozoa</taxon>
        <taxon>Arthropoda</taxon>
        <taxon>Hexapoda</taxon>
        <taxon>Insecta</taxon>
        <taxon>Pterygota</taxon>
        <taxon>Neoptera</taxon>
        <taxon>Endopterygota</taxon>
        <taxon>Lepidoptera</taxon>
        <taxon>Glossata</taxon>
        <taxon>Ditrysia</taxon>
        <taxon>Pyraloidea</taxon>
        <taxon>Crambidae</taxon>
        <taxon>Crambinae</taxon>
        <taxon>Chilo</taxon>
    </lineage>
</organism>
<feature type="compositionally biased region" description="Polar residues" evidence="2">
    <location>
        <begin position="655"/>
        <end position="673"/>
    </location>
</feature>
<evidence type="ECO:0000313" key="4">
    <source>
        <dbReference type="Proteomes" id="UP001153292"/>
    </source>
</evidence>
<reference evidence="3" key="1">
    <citation type="submission" date="2021-12" db="EMBL/GenBank/DDBJ databases">
        <authorList>
            <person name="King R."/>
        </authorList>
    </citation>
    <scope>NUCLEOTIDE SEQUENCE</scope>
</reference>
<accession>A0ABN8B5Y2</accession>
<feature type="region of interest" description="Disordered" evidence="2">
    <location>
        <begin position="1"/>
        <end position="60"/>
    </location>
</feature>
<keyword evidence="1" id="KW-0175">Coiled coil</keyword>
<dbReference type="PANTHER" id="PTHR46601">
    <property type="entry name" value="ULP_PROTEASE DOMAIN-CONTAINING PROTEIN"/>
    <property type="match status" value="1"/>
</dbReference>
<feature type="coiled-coil region" evidence="1">
    <location>
        <begin position="117"/>
        <end position="151"/>
    </location>
</feature>
<dbReference type="PANTHER" id="PTHR46601:SF2">
    <property type="entry name" value="UBIQUITIN-LIKE PROTEASE FAMILY PROFILE DOMAIN-CONTAINING PROTEIN"/>
    <property type="match status" value="1"/>
</dbReference>
<gene>
    <name evidence="3" type="ORF">CHILSU_LOCUS8114</name>
</gene>
<dbReference type="EMBL" id="OU963896">
    <property type="protein sequence ID" value="CAH0404767.1"/>
    <property type="molecule type" value="Genomic_DNA"/>
</dbReference>
<feature type="region of interest" description="Disordered" evidence="2">
    <location>
        <begin position="654"/>
        <end position="706"/>
    </location>
</feature>
<feature type="compositionally biased region" description="Basic and acidic residues" evidence="2">
    <location>
        <begin position="33"/>
        <end position="50"/>
    </location>
</feature>
<feature type="compositionally biased region" description="Basic residues" evidence="2">
    <location>
        <begin position="17"/>
        <end position="32"/>
    </location>
</feature>
<sequence length="760" mass="88100">MPRTSRSRIQLSDEEKKRRRREQKKLSIRRARAKMDEAALEKRRKQDRERYKRKKEQGKIKTIKDYTPREQRNIRKIWREKAKLRRQKVNNEKNALRFVEQNTPPSSPSFSRIKVGNARLKRNARKLRMQNKRLKVRILELESKMARYRMRALRSSNRKNEENTIQERKCKKVQETKKAVEDFLLQDRNSTLTSGKKDTITRQKMKKQVRFLNDSLINLHKAFLNQSGVNISYETFRRYRPFWVLFPKVHSRNTCLCIIHANNNFILQSLYAAKIIPYKSITELLKYLCCNNTQNLTCLENKCFGCKDKTLECHIDNPNDTLLFERWITKSFPVVIKNVTKQCRKTVKEKVQTTKKALFEKFISNLPVLKKHVAYMIHQIKTIQNVKQNMSTTEGLLHIDFSENYNCKYGQEVQSAHFGGSKAQISLHTSVYYNTNLESPNNLIDSTSFCTVSENLRHDPVAICIHLISIIKRIKELSPNLQTLHILSDGPLTQYRNKSMFFLIATLMSKEFSISSIIWHYSERGHGKGAPDGVGGCIKRICDSHVAKGNDVSNLDELMACLSVHCQGIEVFRIDESRFPEIDSLLKESATRPFKGTLEIHQVTWHIQNPNVIHARRLSCLDCAAYEKCSHYEIGQIQIKFKVPNLPIEPALSDHSFNVRPSSPQAGPSNDQNCLFEPDLPESERTSTASTEPISPGFSDRLTPDNPIENVVLQSNRPMKSVSRGRINLDDSDSSVEINTPKKRRMPCIIFDDSDDENIF</sequence>
<evidence type="ECO:0000256" key="1">
    <source>
        <dbReference type="SAM" id="Coils"/>
    </source>
</evidence>
<keyword evidence="4" id="KW-1185">Reference proteome</keyword>
<proteinExistence type="predicted"/>
<name>A0ABN8B5Y2_CHISP</name>
<protein>
    <submittedName>
        <fullName evidence="3">Uncharacterized protein</fullName>
    </submittedName>
</protein>
<evidence type="ECO:0000256" key="2">
    <source>
        <dbReference type="SAM" id="MobiDB-lite"/>
    </source>
</evidence>
<evidence type="ECO:0000313" key="3">
    <source>
        <dbReference type="EMBL" id="CAH0404767.1"/>
    </source>
</evidence>